<comment type="caution">
    <text evidence="3">The sequence shown here is derived from an EMBL/GenBank/DDBJ whole genome shotgun (WGS) entry which is preliminary data.</text>
</comment>
<feature type="transmembrane region" description="Helical" evidence="2">
    <location>
        <begin position="154"/>
        <end position="176"/>
    </location>
</feature>
<evidence type="ECO:0000256" key="2">
    <source>
        <dbReference type="SAM" id="Phobius"/>
    </source>
</evidence>
<name>A0A0C2J2B0_THEKT</name>
<gene>
    <name evidence="3" type="ORF">RF11_04302</name>
</gene>
<protein>
    <submittedName>
        <fullName evidence="3">Uncharacterized protein</fullName>
    </submittedName>
</protein>
<dbReference type="Proteomes" id="UP000031668">
    <property type="component" value="Unassembled WGS sequence"/>
</dbReference>
<dbReference type="EMBL" id="JWZT01001469">
    <property type="protein sequence ID" value="KII72009.1"/>
    <property type="molecule type" value="Genomic_DNA"/>
</dbReference>
<evidence type="ECO:0000313" key="3">
    <source>
        <dbReference type="EMBL" id="KII72009.1"/>
    </source>
</evidence>
<sequence length="177" mass="19996">MIIDIIIEAKRRSNGSQRSFREICTKEILKVNTLSNWMGNPFMYRLYECWTKLSYLNAEDIIRQNKQAVVTSNGTDSKGHSDLSDQAILSEEENSPLVPVPSEEPSKSENITLGKRNCESVEEPLTTKPHQHFSAKTDNKESMESQEKYLETGIIVFAIVCFLVAVVLVSVCCMMIS</sequence>
<proteinExistence type="predicted"/>
<keyword evidence="2" id="KW-1133">Transmembrane helix</keyword>
<organism evidence="3 4">
    <name type="scientific">Thelohanellus kitauei</name>
    <name type="common">Myxosporean</name>
    <dbReference type="NCBI Taxonomy" id="669202"/>
    <lineage>
        <taxon>Eukaryota</taxon>
        <taxon>Metazoa</taxon>
        <taxon>Cnidaria</taxon>
        <taxon>Myxozoa</taxon>
        <taxon>Myxosporea</taxon>
        <taxon>Bivalvulida</taxon>
        <taxon>Platysporina</taxon>
        <taxon>Myxobolidae</taxon>
        <taxon>Thelohanellus</taxon>
    </lineage>
</organism>
<evidence type="ECO:0000256" key="1">
    <source>
        <dbReference type="SAM" id="MobiDB-lite"/>
    </source>
</evidence>
<accession>A0A0C2J2B0</accession>
<evidence type="ECO:0000313" key="4">
    <source>
        <dbReference type="Proteomes" id="UP000031668"/>
    </source>
</evidence>
<dbReference type="AlphaFoldDB" id="A0A0C2J2B0"/>
<feature type="region of interest" description="Disordered" evidence="1">
    <location>
        <begin position="91"/>
        <end position="110"/>
    </location>
</feature>
<keyword evidence="4" id="KW-1185">Reference proteome</keyword>
<reference evidence="3 4" key="1">
    <citation type="journal article" date="2014" name="Genome Biol. Evol.">
        <title>The genome of the myxosporean Thelohanellus kitauei shows adaptations to nutrient acquisition within its fish host.</title>
        <authorList>
            <person name="Yang Y."/>
            <person name="Xiong J."/>
            <person name="Zhou Z."/>
            <person name="Huo F."/>
            <person name="Miao W."/>
            <person name="Ran C."/>
            <person name="Liu Y."/>
            <person name="Zhang J."/>
            <person name="Feng J."/>
            <person name="Wang M."/>
            <person name="Wang M."/>
            <person name="Wang L."/>
            <person name="Yao B."/>
        </authorList>
    </citation>
    <scope>NUCLEOTIDE SEQUENCE [LARGE SCALE GENOMIC DNA]</scope>
    <source>
        <strain evidence="3">Wuqing</strain>
    </source>
</reference>
<keyword evidence="2" id="KW-0472">Membrane</keyword>
<keyword evidence="2" id="KW-0812">Transmembrane</keyword>